<proteinExistence type="predicted"/>
<organism evidence="1 2">
    <name type="scientific">Dyadobacter endophyticus</name>
    <dbReference type="NCBI Taxonomy" id="1749036"/>
    <lineage>
        <taxon>Bacteria</taxon>
        <taxon>Pseudomonadati</taxon>
        <taxon>Bacteroidota</taxon>
        <taxon>Cytophagia</taxon>
        <taxon>Cytophagales</taxon>
        <taxon>Spirosomataceae</taxon>
        <taxon>Dyadobacter</taxon>
    </lineage>
</organism>
<sequence>MAVDTIDLSKFPISEKPLAAFPIFAPPAGVTTLNKPITREFDRLFFPTKEGMILLEGTVYKTFLISETGKEWSLAYVEKNYRDLITAAGGLLIFQGKVSPRELDKIKDEATYFGEEGSIDYPNNPVKVYAIRRKDGDHVFVQLSGNSAGAAVQILQFPKVEVKH</sequence>
<dbReference type="Proteomes" id="UP000600214">
    <property type="component" value="Unassembled WGS sequence"/>
</dbReference>
<comment type="caution">
    <text evidence="1">The sequence shown here is derived from an EMBL/GenBank/DDBJ whole genome shotgun (WGS) entry which is preliminary data.</text>
</comment>
<dbReference type="EMBL" id="BMIA01000001">
    <property type="protein sequence ID" value="GGH20129.1"/>
    <property type="molecule type" value="Genomic_DNA"/>
</dbReference>
<evidence type="ECO:0000313" key="2">
    <source>
        <dbReference type="Proteomes" id="UP000600214"/>
    </source>
</evidence>
<reference evidence="2" key="1">
    <citation type="journal article" date="2019" name="Int. J. Syst. Evol. Microbiol.">
        <title>The Global Catalogue of Microorganisms (GCM) 10K type strain sequencing project: providing services to taxonomists for standard genome sequencing and annotation.</title>
        <authorList>
            <consortium name="The Broad Institute Genomics Platform"/>
            <consortium name="The Broad Institute Genome Sequencing Center for Infectious Disease"/>
            <person name="Wu L."/>
            <person name="Ma J."/>
        </authorList>
    </citation>
    <scope>NUCLEOTIDE SEQUENCE [LARGE SCALE GENOMIC DNA]</scope>
    <source>
        <strain evidence="2">CGMCC 1.15288</strain>
    </source>
</reference>
<name>A0ABQ1YCD4_9BACT</name>
<evidence type="ECO:0000313" key="1">
    <source>
        <dbReference type="EMBL" id="GGH20129.1"/>
    </source>
</evidence>
<accession>A0ABQ1YCD4</accession>
<keyword evidence="2" id="KW-1185">Reference proteome</keyword>
<gene>
    <name evidence="1" type="ORF">GCM10007423_00340</name>
</gene>
<protein>
    <submittedName>
        <fullName evidence="1">Uncharacterized protein</fullName>
    </submittedName>
</protein>